<dbReference type="Proteomes" id="UP000000321">
    <property type="component" value="Unassembled WGS sequence"/>
</dbReference>
<dbReference type="InterPro" id="IPR020845">
    <property type="entry name" value="AMP-binding_CS"/>
</dbReference>
<dbReference type="PANTHER" id="PTHR43767:SF7">
    <property type="entry name" value="MEDIUM_LONG-CHAIN-FATTY-ACID--COA LIGASE FADD8"/>
    <property type="match status" value="1"/>
</dbReference>
<dbReference type="PROSITE" id="PS00455">
    <property type="entry name" value="AMP_BINDING"/>
    <property type="match status" value="1"/>
</dbReference>
<accession>Q1YKS4</accession>
<dbReference type="InterPro" id="IPR020459">
    <property type="entry name" value="AMP-binding"/>
</dbReference>
<dbReference type="AlphaFoldDB" id="Q1YKS4"/>
<comment type="caution">
    <text evidence="4">The sequence shown here is derived from an EMBL/GenBank/DDBJ whole genome shotgun (WGS) entry which is preliminary data.</text>
</comment>
<feature type="domain" description="AMP-dependent synthetase/ligase" evidence="2">
    <location>
        <begin position="41"/>
        <end position="401"/>
    </location>
</feature>
<keyword evidence="5" id="KW-1185">Reference proteome</keyword>
<dbReference type="InterPro" id="IPR000873">
    <property type="entry name" value="AMP-dep_synth/lig_dom"/>
</dbReference>
<reference evidence="4 5" key="1">
    <citation type="journal article" date="2008" name="Appl. Environ. Microbiol.">
        <title>Genomic insights into Mn(II) oxidation by the marine alphaproteobacterium Aurantimonas sp. strain SI85-9A1.</title>
        <authorList>
            <person name="Dick G.J."/>
            <person name="Podell S."/>
            <person name="Johnson H.A."/>
            <person name="Rivera-Espinoza Y."/>
            <person name="Bernier-Latmani R."/>
            <person name="McCarthy J.K."/>
            <person name="Torpey J.W."/>
            <person name="Clement B.G."/>
            <person name="Gaasterland T."/>
            <person name="Tebo B.M."/>
        </authorList>
    </citation>
    <scope>NUCLEOTIDE SEQUENCE [LARGE SCALE GENOMIC DNA]</scope>
    <source>
        <strain evidence="4 5">SI85-9A1</strain>
    </source>
</reference>
<dbReference type="InterPro" id="IPR025110">
    <property type="entry name" value="AMP-bd_C"/>
</dbReference>
<dbReference type="Gene3D" id="3.40.50.12780">
    <property type="entry name" value="N-terminal domain of ligase-like"/>
    <property type="match status" value="1"/>
</dbReference>
<evidence type="ECO:0000259" key="2">
    <source>
        <dbReference type="Pfam" id="PF00501"/>
    </source>
</evidence>
<evidence type="ECO:0000313" key="4">
    <source>
        <dbReference type="EMBL" id="EAS50449.1"/>
    </source>
</evidence>
<feature type="domain" description="AMP-binding enzyme C-terminal" evidence="3">
    <location>
        <begin position="451"/>
        <end position="526"/>
    </location>
</feature>
<proteinExistence type="predicted"/>
<evidence type="ECO:0000313" key="5">
    <source>
        <dbReference type="Proteomes" id="UP000000321"/>
    </source>
</evidence>
<sequence length="544" mass="58358">MSQGDRFWPDAPALRQEPHFGDRTLDVFADRPRDLDAMLAAAAAANPHGDAVICGSVRISHARLRVMADQVAALLTAEGISRGDRVGLLVGNRWEFVAALVGGVRAGIVIVPLSTRASSPELAYILDDCGAALTICEAELAHRLPEGARRLAIGAEPDTTEDARDPFAEILATASQTLATDALPVPLAEEDLAVILYTSGTTGNPKGAMLTHLNIAHSCLVYRHCMRLTAADRTIVAVPASHVTGLIANVFALLGVGGAVVMMARFEADAFLALATAERMTFTIMVPAMYNLCLLRADFTRHDLSHWRVGSFGGAPMPVATIERVAQLLPNLDLVQAYGATETTSPATIMPAGGQIARPASVGAPVPGANIRIMDSEGHEVPRGQSGEVWIGGPMVVPGYWNLPEKTAESFIDGAWRSGDVGRLDEAGYLFIHDRLKDMINRGGYKVFSAEVENVLAFHPGVAEVAVVPYPDPVLGEKVQAFVHRRDAEIDETVLAAFCRVRLADYKIPDRFVFTTDPLPRNANGKLMKSPLREQARTDAARDV</sequence>
<feature type="region of interest" description="Disordered" evidence="1">
    <location>
        <begin position="524"/>
        <end position="544"/>
    </location>
</feature>
<feature type="compositionally biased region" description="Basic and acidic residues" evidence="1">
    <location>
        <begin position="531"/>
        <end position="544"/>
    </location>
</feature>
<dbReference type="GO" id="GO:0016877">
    <property type="term" value="F:ligase activity, forming carbon-sulfur bonds"/>
    <property type="evidence" value="ECO:0007669"/>
    <property type="project" value="UniProtKB-ARBA"/>
</dbReference>
<dbReference type="RefSeq" id="WP_009208444.1">
    <property type="nucleotide sequence ID" value="NZ_BBWP01000013.1"/>
</dbReference>
<dbReference type="Gene3D" id="3.30.300.30">
    <property type="match status" value="1"/>
</dbReference>
<dbReference type="PRINTS" id="PR00154">
    <property type="entry name" value="AMPBINDING"/>
</dbReference>
<dbReference type="BioCyc" id="AURANTIMONAS:SI859A1_00568-MONOMER"/>
<protein>
    <submittedName>
        <fullName evidence="4">Putative acyl coenzyme A synthetase, long-chain-fatty-acid--CoA ligase</fullName>
    </submittedName>
</protein>
<dbReference type="PANTHER" id="PTHR43767">
    <property type="entry name" value="LONG-CHAIN-FATTY-ACID--COA LIGASE"/>
    <property type="match status" value="1"/>
</dbReference>
<dbReference type="Pfam" id="PF13193">
    <property type="entry name" value="AMP-binding_C"/>
    <property type="match status" value="1"/>
</dbReference>
<name>Q1YKS4_AURMS</name>
<dbReference type="HOGENOM" id="CLU_000022_59_0_5"/>
<dbReference type="InterPro" id="IPR045851">
    <property type="entry name" value="AMP-bd_C_sf"/>
</dbReference>
<dbReference type="Pfam" id="PF00501">
    <property type="entry name" value="AMP-binding"/>
    <property type="match status" value="1"/>
</dbReference>
<dbReference type="SUPFAM" id="SSF56801">
    <property type="entry name" value="Acetyl-CoA synthetase-like"/>
    <property type="match status" value="1"/>
</dbReference>
<gene>
    <name evidence="4" type="ORF">SI859A1_00568</name>
</gene>
<evidence type="ECO:0000259" key="3">
    <source>
        <dbReference type="Pfam" id="PF13193"/>
    </source>
</evidence>
<dbReference type="InterPro" id="IPR042099">
    <property type="entry name" value="ANL_N_sf"/>
</dbReference>
<keyword evidence="4" id="KW-0436">Ligase</keyword>
<organism evidence="4 5">
    <name type="scientific">Aurantimonas manganoxydans (strain ATCC BAA-1229 / DSM 21871 / SI85-9A1)</name>
    <dbReference type="NCBI Taxonomy" id="287752"/>
    <lineage>
        <taxon>Bacteria</taxon>
        <taxon>Pseudomonadati</taxon>
        <taxon>Pseudomonadota</taxon>
        <taxon>Alphaproteobacteria</taxon>
        <taxon>Hyphomicrobiales</taxon>
        <taxon>Aurantimonadaceae</taxon>
        <taxon>Aurantimonas</taxon>
    </lineage>
</organism>
<dbReference type="EMBL" id="AAPJ01000002">
    <property type="protein sequence ID" value="EAS50449.1"/>
    <property type="molecule type" value="Genomic_DNA"/>
</dbReference>
<dbReference type="InterPro" id="IPR050237">
    <property type="entry name" value="ATP-dep_AMP-bd_enzyme"/>
</dbReference>
<evidence type="ECO:0000256" key="1">
    <source>
        <dbReference type="SAM" id="MobiDB-lite"/>
    </source>
</evidence>